<evidence type="ECO:0000256" key="1">
    <source>
        <dbReference type="ARBA" id="ARBA00006974"/>
    </source>
</evidence>
<evidence type="ECO:0000313" key="3">
    <source>
        <dbReference type="Proteomes" id="UP000327013"/>
    </source>
</evidence>
<comment type="similarity">
    <text evidence="1">Belongs to the ARG7 family.</text>
</comment>
<name>A0A5N6QNE7_9ROSI</name>
<dbReference type="EMBL" id="CM017322">
    <property type="protein sequence ID" value="KAE8008671.1"/>
    <property type="molecule type" value="Genomic_DNA"/>
</dbReference>
<accession>A0A5N6QNE7</accession>
<dbReference type="InterPro" id="IPR003676">
    <property type="entry name" value="SAUR_fam"/>
</dbReference>
<gene>
    <name evidence="2" type="ORF">FH972_005163</name>
</gene>
<dbReference type="Pfam" id="PF02519">
    <property type="entry name" value="Auxin_inducible"/>
    <property type="match status" value="1"/>
</dbReference>
<organism evidence="2 3">
    <name type="scientific">Carpinus fangiana</name>
    <dbReference type="NCBI Taxonomy" id="176857"/>
    <lineage>
        <taxon>Eukaryota</taxon>
        <taxon>Viridiplantae</taxon>
        <taxon>Streptophyta</taxon>
        <taxon>Embryophyta</taxon>
        <taxon>Tracheophyta</taxon>
        <taxon>Spermatophyta</taxon>
        <taxon>Magnoliopsida</taxon>
        <taxon>eudicotyledons</taxon>
        <taxon>Gunneridae</taxon>
        <taxon>Pentapetalae</taxon>
        <taxon>rosids</taxon>
        <taxon>fabids</taxon>
        <taxon>Fagales</taxon>
        <taxon>Betulaceae</taxon>
        <taxon>Carpinus</taxon>
    </lineage>
</organism>
<dbReference type="PANTHER" id="PTHR31929">
    <property type="entry name" value="SAUR-LIKE AUXIN-RESPONSIVE PROTEIN FAMILY-RELATED"/>
    <property type="match status" value="1"/>
</dbReference>
<proteinExistence type="inferred from homology"/>
<dbReference type="Proteomes" id="UP000327013">
    <property type="component" value="Chromosome 2"/>
</dbReference>
<dbReference type="OrthoDB" id="625231at2759"/>
<sequence>MGVLQLSMVLHAKKVIGRRQPSKRSTVADVPRGHFAVYVGEEERKKRFVVPISYLKNPLFQDLLSKAAEEFGFDHQMGGLIIPCAEEDFILLASRLNSSMS</sequence>
<dbReference type="AlphaFoldDB" id="A0A5N6QNE7"/>
<keyword evidence="3" id="KW-1185">Reference proteome</keyword>
<evidence type="ECO:0000313" key="2">
    <source>
        <dbReference type="EMBL" id="KAE8008671.1"/>
    </source>
</evidence>
<reference evidence="2 3" key="1">
    <citation type="submission" date="2019-06" db="EMBL/GenBank/DDBJ databases">
        <title>A chromosomal-level reference genome of Carpinus fangiana (Coryloideae, Betulaceae).</title>
        <authorList>
            <person name="Yang X."/>
            <person name="Wang Z."/>
            <person name="Zhang L."/>
            <person name="Hao G."/>
            <person name="Liu J."/>
            <person name="Yang Y."/>
        </authorList>
    </citation>
    <scope>NUCLEOTIDE SEQUENCE [LARGE SCALE GENOMIC DNA]</scope>
    <source>
        <strain evidence="2">Cfa_2016G</strain>
        <tissue evidence="2">Leaf</tissue>
    </source>
</reference>
<dbReference type="GO" id="GO:0009733">
    <property type="term" value="P:response to auxin"/>
    <property type="evidence" value="ECO:0007669"/>
    <property type="project" value="InterPro"/>
</dbReference>
<protein>
    <submittedName>
        <fullName evidence="2">Uncharacterized protein</fullName>
    </submittedName>
</protein>